<protein>
    <recommendedName>
        <fullName evidence="1">Beta-lactamase-related domain-containing protein</fullName>
    </recommendedName>
</protein>
<evidence type="ECO:0000313" key="3">
    <source>
        <dbReference type="Proteomes" id="UP000297429"/>
    </source>
</evidence>
<dbReference type="Pfam" id="PF00144">
    <property type="entry name" value="Beta-lactamase"/>
    <property type="match status" value="1"/>
</dbReference>
<organism evidence="2 3">
    <name type="scientific">Pedobacter alluvionis</name>
    <dbReference type="NCBI Taxonomy" id="475253"/>
    <lineage>
        <taxon>Bacteria</taxon>
        <taxon>Pseudomonadati</taxon>
        <taxon>Bacteroidota</taxon>
        <taxon>Sphingobacteriia</taxon>
        <taxon>Sphingobacteriales</taxon>
        <taxon>Sphingobacteriaceae</taxon>
        <taxon>Pedobacter</taxon>
    </lineage>
</organism>
<name>A0ABY2HRW2_9SPHI</name>
<dbReference type="Proteomes" id="UP000297429">
    <property type="component" value="Unassembled WGS sequence"/>
</dbReference>
<reference evidence="2 3" key="1">
    <citation type="submission" date="2019-03" db="EMBL/GenBank/DDBJ databases">
        <authorList>
            <person name="He R.-H."/>
        </authorList>
    </citation>
    <scope>NUCLEOTIDE SEQUENCE [LARGE SCALE GENOMIC DNA]</scope>
    <source>
        <strain evidence="2 3">DSM 19624</strain>
    </source>
</reference>
<dbReference type="Gene3D" id="3.40.710.10">
    <property type="entry name" value="DD-peptidase/beta-lactamase superfamily"/>
    <property type="match status" value="1"/>
</dbReference>
<keyword evidence="3" id="KW-1185">Reference proteome</keyword>
<accession>A0ABY2HRW2</accession>
<comment type="caution">
    <text evidence="2">The sequence shown here is derived from an EMBL/GenBank/DDBJ whole genome shotgun (WGS) entry which is preliminary data.</text>
</comment>
<dbReference type="EMBL" id="SOPX01000001">
    <property type="protein sequence ID" value="TFB32692.1"/>
    <property type="molecule type" value="Genomic_DNA"/>
</dbReference>
<evidence type="ECO:0000259" key="1">
    <source>
        <dbReference type="Pfam" id="PF00144"/>
    </source>
</evidence>
<feature type="domain" description="Beta-lactamase-related" evidence="1">
    <location>
        <begin position="5"/>
        <end position="88"/>
    </location>
</feature>
<dbReference type="InterPro" id="IPR001466">
    <property type="entry name" value="Beta-lactam-related"/>
</dbReference>
<gene>
    <name evidence="2" type="ORF">E3V97_01250</name>
</gene>
<dbReference type="InterPro" id="IPR012338">
    <property type="entry name" value="Beta-lactam/transpept-like"/>
</dbReference>
<sequence>MPSSDMLKYMAFQLNEENPAVKLAHQQAFGKVEDGAIALNWKIKKTGTGKRSISHTGGSLGFSSYMVYYPELSSGIVLLSNQADPSTQNELIALADKIINP</sequence>
<proteinExistence type="predicted"/>
<dbReference type="SUPFAM" id="SSF56601">
    <property type="entry name" value="beta-lactamase/transpeptidase-like"/>
    <property type="match status" value="1"/>
</dbReference>
<evidence type="ECO:0000313" key="2">
    <source>
        <dbReference type="EMBL" id="TFB32692.1"/>
    </source>
</evidence>